<dbReference type="Proteomes" id="UP000279760">
    <property type="component" value="Chromosome 1"/>
</dbReference>
<protein>
    <submittedName>
        <fullName evidence="1">Uncharacterized protein</fullName>
    </submittedName>
</protein>
<evidence type="ECO:0000313" key="1">
    <source>
        <dbReference type="EMBL" id="AYV20475.1"/>
    </source>
</evidence>
<dbReference type="RefSeq" id="WP_124940023.1">
    <property type="nucleotide sequence ID" value="NZ_CP033577.1"/>
</dbReference>
<gene>
    <name evidence="1" type="ORF">ECB94_03780</name>
</gene>
<dbReference type="EMBL" id="CP033577">
    <property type="protein sequence ID" value="AYV20475.1"/>
    <property type="molecule type" value="Genomic_DNA"/>
</dbReference>
<evidence type="ECO:0000313" key="2">
    <source>
        <dbReference type="Proteomes" id="UP000279760"/>
    </source>
</evidence>
<accession>A0A3G4V7K1</accession>
<name>A0A3G4V7K1_9VIBR</name>
<organism evidence="1 2">
    <name type="scientific">Vibrio mediterranei</name>
    <dbReference type="NCBI Taxonomy" id="689"/>
    <lineage>
        <taxon>Bacteria</taxon>
        <taxon>Pseudomonadati</taxon>
        <taxon>Pseudomonadota</taxon>
        <taxon>Gammaproteobacteria</taxon>
        <taxon>Vibrionales</taxon>
        <taxon>Vibrionaceae</taxon>
        <taxon>Vibrio</taxon>
    </lineage>
</organism>
<dbReference type="AlphaFoldDB" id="A0A3G4V7K1"/>
<sequence>METVQSIEEMVLQMRRNALAAAMRNINLHVFNGRASAMLMAEYVAERLNVRPTDIRLWLTSGGVPEQYAEQLLEVLNENSVWRRHQILPSKRLATNYMEAAYA</sequence>
<proteinExistence type="predicted"/>
<reference evidence="1 2" key="1">
    <citation type="submission" date="2018-11" db="EMBL/GenBank/DDBJ databases">
        <title>Complete Genome Sequence of Vbrio mediterranei 117-T6: a Potential Pathogen Bacteria Isolated from the Conchocelis of Pyropia.</title>
        <authorList>
            <person name="Liu Q."/>
        </authorList>
    </citation>
    <scope>NUCLEOTIDE SEQUENCE [LARGE SCALE GENOMIC DNA]</scope>
    <source>
        <strain evidence="1 2">117-T6</strain>
    </source>
</reference>